<dbReference type="EMBL" id="BA000026">
    <property type="protein sequence ID" value="BAC44588.1"/>
    <property type="molecule type" value="Genomic_DNA"/>
</dbReference>
<evidence type="ECO:0008006" key="4">
    <source>
        <dbReference type="Google" id="ProtNLM"/>
    </source>
</evidence>
<dbReference type="InterPro" id="IPR049194">
    <property type="entry name" value="DUF6856"/>
</dbReference>
<protein>
    <recommendedName>
        <fullName evidence="4">Lipoprotein</fullName>
    </recommendedName>
</protein>
<proteinExistence type="predicted"/>
<dbReference type="PROSITE" id="PS51257">
    <property type="entry name" value="PROKAR_LIPOPROTEIN"/>
    <property type="match status" value="1"/>
</dbReference>
<dbReference type="KEGG" id="mpe:MYPE7950"/>
<feature type="signal peptide" evidence="1">
    <location>
        <begin position="1"/>
        <end position="20"/>
    </location>
</feature>
<evidence type="ECO:0000313" key="3">
    <source>
        <dbReference type="Proteomes" id="UP000002522"/>
    </source>
</evidence>
<dbReference type="RefSeq" id="WP_011077617.1">
    <property type="nucleotide sequence ID" value="NC_004432.1"/>
</dbReference>
<dbReference type="HOGENOM" id="CLU_1072913_0_0_14"/>
<reference evidence="2 3" key="1">
    <citation type="journal article" date="2002" name="Nucleic Acids Res.">
        <title>The complete genomic sequence of Mycoplasma penetrans, an intracellular bacterial pathogen in humans.</title>
        <authorList>
            <person name="Sasaki Y."/>
            <person name="Ishikawa J."/>
            <person name="Yamashita A."/>
            <person name="Oshima K."/>
            <person name="Kenri T."/>
            <person name="Furuya K."/>
            <person name="Yoshino C."/>
            <person name="Horino A."/>
            <person name="Shiba T."/>
            <person name="Sasaki T."/>
            <person name="Hattori M."/>
        </authorList>
    </citation>
    <scope>NUCLEOTIDE SEQUENCE [LARGE SCALE GENOMIC DNA]</scope>
    <source>
        <strain evidence="2 3">HF-2</strain>
    </source>
</reference>
<dbReference type="InParanoid" id="Q8EUX3"/>
<organism evidence="2 3">
    <name type="scientific">Malacoplasma penetrans (strain HF-2)</name>
    <name type="common">Mycoplasma penetrans</name>
    <dbReference type="NCBI Taxonomy" id="272633"/>
    <lineage>
        <taxon>Bacteria</taxon>
        <taxon>Bacillati</taxon>
        <taxon>Mycoplasmatota</taxon>
        <taxon>Mycoplasmoidales</taxon>
        <taxon>Mycoplasmoidaceae</taxon>
        <taxon>Malacoplasma</taxon>
    </lineage>
</organism>
<dbReference type="Pfam" id="PF21637">
    <property type="entry name" value="DUF6856"/>
    <property type="match status" value="1"/>
</dbReference>
<dbReference type="eggNOG" id="ENOG5031ZCJ">
    <property type="taxonomic scope" value="Bacteria"/>
</dbReference>
<evidence type="ECO:0000313" key="2">
    <source>
        <dbReference type="EMBL" id="BAC44588.1"/>
    </source>
</evidence>
<gene>
    <name evidence="2" type="ordered locus">MYPE7950</name>
</gene>
<feature type="chain" id="PRO_5004308459" description="Lipoprotein" evidence="1">
    <location>
        <begin position="21"/>
        <end position="259"/>
    </location>
</feature>
<keyword evidence="3" id="KW-1185">Reference proteome</keyword>
<accession>Q8EUX3</accession>
<evidence type="ECO:0000256" key="1">
    <source>
        <dbReference type="SAM" id="SignalP"/>
    </source>
</evidence>
<sequence length="259" mass="27924">MKKKLFSRLFKFGLPLVAVAVVPSVVSSCSSTVTTKTKVLNASNWNNGNVKYSELSSSNTSLESATFGSSFNSGNYIFIWGTLADSSFATFLYGSSGASATEEKSFENSTFLKSFFSSELSTSSVFGNVSLLLYIDTPPYNGDVTDNSAGETGYDSPTEQYTLDNVLKEANEGAAVGRYTAETLPLSYQLKVGNYMRGNKEAVTYREFVQYVKTVRPSVSGPENSGIIAFKKGKNPAAFSTSSTISDLTSYYTPSADDE</sequence>
<name>Q8EUX3_MALP2</name>
<dbReference type="AlphaFoldDB" id="Q8EUX3"/>
<keyword evidence="1" id="KW-0732">Signal</keyword>
<dbReference type="Proteomes" id="UP000002522">
    <property type="component" value="Chromosome"/>
</dbReference>